<keyword evidence="4" id="KW-1185">Reference proteome</keyword>
<dbReference type="SUPFAM" id="SSF88697">
    <property type="entry name" value="PUA domain-like"/>
    <property type="match status" value="1"/>
</dbReference>
<sequence length="235" mass="25931">MLLLLLSGSVPTLSESDRQQLDALGPVALGKDGSLHRLSNWAELTAGGRETAGRLIAARNEKRRMRLLEEQARAAEPEPERTQARWSLRAFGAWLTRRLRRPAEEGPAIDFAPEFVPQILDGRKAATTRYVGVDGEPLLSRLKVGHLANATCRTCSGRASAAPFARLRISRLERTRVDRLNGTLAATEGLGSADELRATLRRFYPHLRDADPVRVLHFALEARPGEDEQEAVALT</sequence>
<dbReference type="PANTHER" id="PTHR39474:SF1">
    <property type="entry name" value="FUNGAL SPECIFIC TRANSCRIPTION FACTOR"/>
    <property type="match status" value="1"/>
</dbReference>
<dbReference type="HOGENOM" id="CLU_1182058_0_0_1"/>
<evidence type="ECO:0000259" key="2">
    <source>
        <dbReference type="Pfam" id="PF04266"/>
    </source>
</evidence>
<feature type="domain" description="ASCH" evidence="2">
    <location>
        <begin position="111"/>
        <end position="220"/>
    </location>
</feature>
<dbReference type="Proteomes" id="UP000013827">
    <property type="component" value="Unassembled WGS sequence"/>
</dbReference>
<dbReference type="PANTHER" id="PTHR39474">
    <property type="entry name" value="UNNAMED PRODUCT"/>
    <property type="match status" value="1"/>
</dbReference>
<reference evidence="3" key="2">
    <citation type="submission" date="2024-10" db="UniProtKB">
        <authorList>
            <consortium name="EnsemblProtists"/>
        </authorList>
    </citation>
    <scope>IDENTIFICATION</scope>
</reference>
<evidence type="ECO:0000313" key="4">
    <source>
        <dbReference type="Proteomes" id="UP000013827"/>
    </source>
</evidence>
<dbReference type="InterPro" id="IPR007374">
    <property type="entry name" value="ASCH_domain"/>
</dbReference>
<keyword evidence="1" id="KW-0732">Signal</keyword>
<feature type="chain" id="PRO_5044291896" description="ASCH domain-containing protein" evidence="1">
    <location>
        <begin position="17"/>
        <end position="235"/>
    </location>
</feature>
<dbReference type="InterPro" id="IPR015947">
    <property type="entry name" value="PUA-like_sf"/>
</dbReference>
<dbReference type="RefSeq" id="XP_005790351.1">
    <property type="nucleotide sequence ID" value="XM_005790294.1"/>
</dbReference>
<name>A0A0D3KQ87_EMIH1</name>
<evidence type="ECO:0000313" key="3">
    <source>
        <dbReference type="EnsemblProtists" id="EOD37922"/>
    </source>
</evidence>
<dbReference type="EnsemblProtists" id="EOD37922">
    <property type="protein sequence ID" value="EOD37922"/>
    <property type="gene ID" value="EMIHUDRAFT_109520"/>
</dbReference>
<dbReference type="Pfam" id="PF04266">
    <property type="entry name" value="ASCH"/>
    <property type="match status" value="1"/>
</dbReference>
<organism evidence="3 4">
    <name type="scientific">Emiliania huxleyi (strain CCMP1516)</name>
    <dbReference type="NCBI Taxonomy" id="280463"/>
    <lineage>
        <taxon>Eukaryota</taxon>
        <taxon>Haptista</taxon>
        <taxon>Haptophyta</taxon>
        <taxon>Prymnesiophyceae</taxon>
        <taxon>Isochrysidales</taxon>
        <taxon>Noelaerhabdaceae</taxon>
        <taxon>Emiliania</taxon>
    </lineage>
</organism>
<accession>A0A0D3KQ87</accession>
<dbReference type="PaxDb" id="2903-EOD37922"/>
<reference evidence="4" key="1">
    <citation type="journal article" date="2013" name="Nature">
        <title>Pan genome of the phytoplankton Emiliania underpins its global distribution.</title>
        <authorList>
            <person name="Read B.A."/>
            <person name="Kegel J."/>
            <person name="Klute M.J."/>
            <person name="Kuo A."/>
            <person name="Lefebvre S.C."/>
            <person name="Maumus F."/>
            <person name="Mayer C."/>
            <person name="Miller J."/>
            <person name="Monier A."/>
            <person name="Salamov A."/>
            <person name="Young J."/>
            <person name="Aguilar M."/>
            <person name="Claverie J.M."/>
            <person name="Frickenhaus S."/>
            <person name="Gonzalez K."/>
            <person name="Herman E.K."/>
            <person name="Lin Y.C."/>
            <person name="Napier J."/>
            <person name="Ogata H."/>
            <person name="Sarno A.F."/>
            <person name="Shmutz J."/>
            <person name="Schroeder D."/>
            <person name="de Vargas C."/>
            <person name="Verret F."/>
            <person name="von Dassow P."/>
            <person name="Valentin K."/>
            <person name="Van de Peer Y."/>
            <person name="Wheeler G."/>
            <person name="Dacks J.B."/>
            <person name="Delwiche C.F."/>
            <person name="Dyhrman S.T."/>
            <person name="Glockner G."/>
            <person name="John U."/>
            <person name="Richards T."/>
            <person name="Worden A.Z."/>
            <person name="Zhang X."/>
            <person name="Grigoriev I.V."/>
            <person name="Allen A.E."/>
            <person name="Bidle K."/>
            <person name="Borodovsky M."/>
            <person name="Bowler C."/>
            <person name="Brownlee C."/>
            <person name="Cock J.M."/>
            <person name="Elias M."/>
            <person name="Gladyshev V.N."/>
            <person name="Groth M."/>
            <person name="Guda C."/>
            <person name="Hadaegh A."/>
            <person name="Iglesias-Rodriguez M.D."/>
            <person name="Jenkins J."/>
            <person name="Jones B.M."/>
            <person name="Lawson T."/>
            <person name="Leese F."/>
            <person name="Lindquist E."/>
            <person name="Lobanov A."/>
            <person name="Lomsadze A."/>
            <person name="Malik S.B."/>
            <person name="Marsh M.E."/>
            <person name="Mackinder L."/>
            <person name="Mock T."/>
            <person name="Mueller-Roeber B."/>
            <person name="Pagarete A."/>
            <person name="Parker M."/>
            <person name="Probert I."/>
            <person name="Quesneville H."/>
            <person name="Raines C."/>
            <person name="Rensing S.A."/>
            <person name="Riano-Pachon D.M."/>
            <person name="Richier S."/>
            <person name="Rokitta S."/>
            <person name="Shiraiwa Y."/>
            <person name="Soanes D.M."/>
            <person name="van der Giezen M."/>
            <person name="Wahlund T.M."/>
            <person name="Williams B."/>
            <person name="Wilson W."/>
            <person name="Wolfe G."/>
            <person name="Wurch L.L."/>
        </authorList>
    </citation>
    <scope>NUCLEOTIDE SEQUENCE</scope>
</reference>
<dbReference type="Gene3D" id="2.30.130.30">
    <property type="entry name" value="Hypothetical protein"/>
    <property type="match status" value="1"/>
</dbReference>
<dbReference type="GeneID" id="17283192"/>
<proteinExistence type="predicted"/>
<feature type="signal peptide" evidence="1">
    <location>
        <begin position="1"/>
        <end position="16"/>
    </location>
</feature>
<dbReference type="AlphaFoldDB" id="A0A0D3KQ87"/>
<protein>
    <recommendedName>
        <fullName evidence="2">ASCH domain-containing protein</fullName>
    </recommendedName>
</protein>
<evidence type="ECO:0000256" key="1">
    <source>
        <dbReference type="SAM" id="SignalP"/>
    </source>
</evidence>
<dbReference type="KEGG" id="ehx:EMIHUDRAFT_109520"/>